<evidence type="ECO:0000313" key="5">
    <source>
        <dbReference type="Proteomes" id="UP000049127"/>
    </source>
</evidence>
<dbReference type="EMBL" id="CDNY01000007">
    <property type="protein sequence ID" value="CEN31489.1"/>
    <property type="molecule type" value="Genomic_DNA"/>
</dbReference>
<dbReference type="GeneID" id="97535905"/>
<reference evidence="5 6" key="2">
    <citation type="submission" date="2015-01" db="EMBL/GenBank/DDBJ databases">
        <authorList>
            <person name="Aslett A.Martin."/>
            <person name="De Silva Nishadi"/>
        </authorList>
    </citation>
    <scope>NUCLEOTIDE SEQUENCE [LARGE SCALE GENOMIC DNA]</scope>
    <source>
        <strain evidence="3 5">R28058</strain>
        <strain evidence="6">UMC4404</strain>
    </source>
</reference>
<dbReference type="KEGG" id="psor:RSJ16_00695"/>
<evidence type="ECO:0000313" key="6">
    <source>
        <dbReference type="Proteomes" id="UP000049685"/>
    </source>
</evidence>
<organism evidence="3 5">
    <name type="scientific">Paraclostridium sordellii</name>
    <name type="common">Clostridium sordellii</name>
    <dbReference type="NCBI Taxonomy" id="1505"/>
    <lineage>
        <taxon>Bacteria</taxon>
        <taxon>Bacillati</taxon>
        <taxon>Bacillota</taxon>
        <taxon>Clostridia</taxon>
        <taxon>Peptostreptococcales</taxon>
        <taxon>Peptostreptococcaceae</taxon>
        <taxon>Paraclostridium</taxon>
    </lineage>
</organism>
<name>A0A0A1SF97_PARSO</name>
<dbReference type="eggNOG" id="COG3688">
    <property type="taxonomic scope" value="Bacteria"/>
</dbReference>
<dbReference type="PATRIC" id="fig|1505.7.peg.3262"/>
<dbReference type="Proteomes" id="UP000049127">
    <property type="component" value="Unassembled WGS sequence"/>
</dbReference>
<dbReference type="EMBL" id="CEKZ01000005">
    <property type="protein sequence ID" value="CEP41289.1"/>
    <property type="molecule type" value="Genomic_DNA"/>
</dbReference>
<sequence length="175" mass="20557">MKRKINHYLIIDGYNIINAWDDLKHIAIDDLDAAREKLINIIIEYAEFSGQKAIVVFDAYNVKNSMEKVEKRKYITVVYTREHQTADSYIEKLMTSLSKYDVVKVATNDYAEQQIILGKGASRLSARELKLDVEEAKTKMKSKQITSERKIQRNWLEDRLDEETLSKLENIRRNR</sequence>
<dbReference type="AlphaFoldDB" id="A0A0A1SF97"/>
<dbReference type="CDD" id="cd10912">
    <property type="entry name" value="PIN_YacP-like"/>
    <property type="match status" value="1"/>
</dbReference>
<dbReference type="Proteomes" id="UP000032811">
    <property type="component" value="Chromosome 1"/>
</dbReference>
<dbReference type="InterPro" id="IPR010298">
    <property type="entry name" value="YacP-like"/>
</dbReference>
<dbReference type="Pfam" id="PF05991">
    <property type="entry name" value="NYN_YacP"/>
    <property type="match status" value="1"/>
</dbReference>
<evidence type="ECO:0000313" key="1">
    <source>
        <dbReference type="EMBL" id="CEJ72137.1"/>
    </source>
</evidence>
<dbReference type="RefSeq" id="WP_021127546.1">
    <property type="nucleotide sequence ID" value="NZ_BDJI01000002.1"/>
</dbReference>
<protein>
    <submittedName>
        <fullName evidence="3">Ribonuclease</fullName>
    </submittedName>
</protein>
<dbReference type="EMBL" id="LN679998">
    <property type="protein sequence ID" value="CEJ72137.1"/>
    <property type="molecule type" value="Genomic_DNA"/>
</dbReference>
<proteinExistence type="predicted"/>
<dbReference type="OrthoDB" id="9792160at2"/>
<accession>A0A0A1SF97</accession>
<reference evidence="2" key="1">
    <citation type="submission" date="2015-01" db="EMBL/GenBank/DDBJ databases">
        <authorList>
            <person name="Aslett M.A."/>
            <person name="De Silva N."/>
        </authorList>
    </citation>
    <scope>NUCLEOTIDE SEQUENCE</scope>
    <source>
        <strain evidence="1 4">ATCC9714</strain>
        <strain evidence="2">UMC4404</strain>
    </source>
</reference>
<evidence type="ECO:0000313" key="4">
    <source>
        <dbReference type="Proteomes" id="UP000032811"/>
    </source>
</evidence>
<evidence type="ECO:0000313" key="2">
    <source>
        <dbReference type="EMBL" id="CEN31489.1"/>
    </source>
</evidence>
<dbReference type="PANTHER" id="PTHR34547">
    <property type="entry name" value="YACP-LIKE NYN DOMAIN PROTEIN"/>
    <property type="match status" value="1"/>
</dbReference>
<dbReference type="Proteomes" id="UP000049685">
    <property type="component" value="Unassembled WGS sequence"/>
</dbReference>
<gene>
    <name evidence="1" type="ORF">ATCC9714_00251</name>
    <name evidence="3" type="ORF">R28058_34741</name>
    <name evidence="2" type="ORF">UMC4404_33891</name>
</gene>
<evidence type="ECO:0000313" key="3">
    <source>
        <dbReference type="EMBL" id="CEP41289.1"/>
    </source>
</evidence>
<dbReference type="PANTHER" id="PTHR34547:SF1">
    <property type="entry name" value="YACP-LIKE NYN DOMAIN PROTEIN"/>
    <property type="match status" value="1"/>
</dbReference>
<keyword evidence="4" id="KW-1185">Reference proteome</keyword>